<evidence type="ECO:0000256" key="5">
    <source>
        <dbReference type="ARBA" id="ARBA00022989"/>
    </source>
</evidence>
<keyword evidence="4 8" id="KW-0812">Transmembrane</keyword>
<feature type="transmembrane region" description="Helical" evidence="8">
    <location>
        <begin position="117"/>
        <end position="145"/>
    </location>
</feature>
<evidence type="ECO:0000256" key="7">
    <source>
        <dbReference type="RuleBase" id="RU362091"/>
    </source>
</evidence>
<evidence type="ECO:0000256" key="4">
    <source>
        <dbReference type="ARBA" id="ARBA00022692"/>
    </source>
</evidence>
<protein>
    <submittedName>
        <fullName evidence="9">Sodium:solute symporter</fullName>
    </submittedName>
</protein>
<feature type="transmembrane region" description="Helical" evidence="8">
    <location>
        <begin position="347"/>
        <end position="365"/>
    </location>
</feature>
<dbReference type="EMBL" id="JBHRRZ010000013">
    <property type="protein sequence ID" value="MFC2948126.1"/>
    <property type="molecule type" value="Genomic_DNA"/>
</dbReference>
<feature type="transmembrane region" description="Helical" evidence="8">
    <location>
        <begin position="371"/>
        <end position="397"/>
    </location>
</feature>
<keyword evidence="6 8" id="KW-0472">Membrane</keyword>
<evidence type="ECO:0000256" key="8">
    <source>
        <dbReference type="SAM" id="Phobius"/>
    </source>
</evidence>
<evidence type="ECO:0000313" key="10">
    <source>
        <dbReference type="Proteomes" id="UP001595387"/>
    </source>
</evidence>
<feature type="transmembrane region" description="Helical" evidence="8">
    <location>
        <begin position="257"/>
        <end position="281"/>
    </location>
</feature>
<gene>
    <name evidence="9" type="ORF">ACFODW_07205</name>
</gene>
<proteinExistence type="inferred from homology"/>
<feature type="transmembrane region" description="Helical" evidence="8">
    <location>
        <begin position="301"/>
        <end position="326"/>
    </location>
</feature>
<dbReference type="InterPro" id="IPR038377">
    <property type="entry name" value="Na/Glc_symporter_sf"/>
</dbReference>
<dbReference type="Proteomes" id="UP001595387">
    <property type="component" value="Unassembled WGS sequence"/>
</dbReference>
<dbReference type="Gene3D" id="1.20.1730.10">
    <property type="entry name" value="Sodium/glucose cotransporter"/>
    <property type="match status" value="1"/>
</dbReference>
<dbReference type="InterPro" id="IPR001734">
    <property type="entry name" value="Na/solute_symporter"/>
</dbReference>
<feature type="transmembrane region" description="Helical" evidence="8">
    <location>
        <begin position="6"/>
        <end position="21"/>
    </location>
</feature>
<accession>A0ABV7A543</accession>
<evidence type="ECO:0000256" key="6">
    <source>
        <dbReference type="ARBA" id="ARBA00023136"/>
    </source>
</evidence>
<keyword evidence="3" id="KW-0813">Transport</keyword>
<feature type="transmembrane region" description="Helical" evidence="8">
    <location>
        <begin position="224"/>
        <end position="245"/>
    </location>
</feature>
<organism evidence="9 10">
    <name type="scientific">Virgibacillus sediminis</name>
    <dbReference type="NCBI Taxonomy" id="202260"/>
    <lineage>
        <taxon>Bacteria</taxon>
        <taxon>Bacillati</taxon>
        <taxon>Bacillota</taxon>
        <taxon>Bacilli</taxon>
        <taxon>Bacillales</taxon>
        <taxon>Bacillaceae</taxon>
        <taxon>Virgibacillus</taxon>
    </lineage>
</organism>
<feature type="transmembrane region" description="Helical" evidence="8">
    <location>
        <begin position="151"/>
        <end position="174"/>
    </location>
</feature>
<dbReference type="PANTHER" id="PTHR48086">
    <property type="entry name" value="SODIUM/PROLINE SYMPORTER-RELATED"/>
    <property type="match status" value="1"/>
</dbReference>
<feature type="transmembrane region" description="Helical" evidence="8">
    <location>
        <begin position="181"/>
        <end position="204"/>
    </location>
</feature>
<keyword evidence="5 8" id="KW-1133">Transmembrane helix</keyword>
<sequence>MALTLFILYFGFMMVIGPIAVKKMKKKDSGDFILAGRSVPLWLVVGGIIATLINSATLLGYGGSGYEVGISAYFSAMGYMVALVWMGYWFIPRLRRANLTTIPELFSRFFGWKHRTVATVLVMCRDMGVTAGASIGMAVVFVSVFDISLDLALLITLVVTLTFTVLGGMWAVMITDTIQSIIILIGTTIMIPLGIAYIGGWTEFIDRIPATHVDLFSAGGSQTFAWFIAGALTFIGYQTLIQRGLSAESEAVAKKSFVYGGLIALIWYMIPFLVGIVAIVIFPNISPSDAFISMTELFGTFGSLIFAIIIVASCISTLSSSTLTTASNISYDIYQQFINPNASEKQLVMVTRISVIGVAIVGTLIGRSLPYILELLLTGGKIMAGSLAPVLLALVFWKAARKAYYSTILSMLLGAAGVIIGVIIGSQAASGSEGGVVFVWALDPILLGLPITLITLIVGTLIENRINEKKEGNSKDMKMIK</sequence>
<comment type="caution">
    <text evidence="9">The sequence shown here is derived from an EMBL/GenBank/DDBJ whole genome shotgun (WGS) entry which is preliminary data.</text>
</comment>
<dbReference type="RefSeq" id="WP_390304749.1">
    <property type="nucleotide sequence ID" value="NZ_JBHRRZ010000013.1"/>
</dbReference>
<feature type="transmembrane region" description="Helical" evidence="8">
    <location>
        <begin position="404"/>
        <end position="425"/>
    </location>
</feature>
<reference evidence="10" key="1">
    <citation type="journal article" date="2019" name="Int. J. Syst. Evol. Microbiol.">
        <title>The Global Catalogue of Microorganisms (GCM) 10K type strain sequencing project: providing services to taxonomists for standard genome sequencing and annotation.</title>
        <authorList>
            <consortium name="The Broad Institute Genomics Platform"/>
            <consortium name="The Broad Institute Genome Sequencing Center for Infectious Disease"/>
            <person name="Wu L."/>
            <person name="Ma J."/>
        </authorList>
    </citation>
    <scope>NUCLEOTIDE SEQUENCE [LARGE SCALE GENOMIC DNA]</scope>
    <source>
        <strain evidence="10">KCTC 13193</strain>
    </source>
</reference>
<evidence type="ECO:0000313" key="9">
    <source>
        <dbReference type="EMBL" id="MFC2948126.1"/>
    </source>
</evidence>
<comment type="subcellular location">
    <subcellularLocation>
        <location evidence="1">Membrane</location>
        <topology evidence="1">Multi-pass membrane protein</topology>
    </subcellularLocation>
</comment>
<feature type="transmembrane region" description="Helical" evidence="8">
    <location>
        <begin position="41"/>
        <end position="64"/>
    </location>
</feature>
<dbReference type="PROSITE" id="PS50283">
    <property type="entry name" value="NA_SOLUT_SYMP_3"/>
    <property type="match status" value="1"/>
</dbReference>
<name>A0ABV7A543_9BACI</name>
<comment type="similarity">
    <text evidence="2 7">Belongs to the sodium:solute symporter (SSF) (TC 2.A.21) family.</text>
</comment>
<evidence type="ECO:0000256" key="3">
    <source>
        <dbReference type="ARBA" id="ARBA00022448"/>
    </source>
</evidence>
<dbReference type="CDD" id="cd10322">
    <property type="entry name" value="SLC5sbd"/>
    <property type="match status" value="1"/>
</dbReference>
<evidence type="ECO:0000256" key="2">
    <source>
        <dbReference type="ARBA" id="ARBA00006434"/>
    </source>
</evidence>
<feature type="transmembrane region" description="Helical" evidence="8">
    <location>
        <begin position="70"/>
        <end position="91"/>
    </location>
</feature>
<evidence type="ECO:0000256" key="1">
    <source>
        <dbReference type="ARBA" id="ARBA00004141"/>
    </source>
</evidence>
<dbReference type="PANTHER" id="PTHR48086:SF7">
    <property type="entry name" value="SODIUM-SOLUTE SYMPORTER-RELATED"/>
    <property type="match status" value="1"/>
</dbReference>
<keyword evidence="10" id="KW-1185">Reference proteome</keyword>
<dbReference type="Pfam" id="PF00474">
    <property type="entry name" value="SSF"/>
    <property type="match status" value="1"/>
</dbReference>
<dbReference type="InterPro" id="IPR050277">
    <property type="entry name" value="Sodium:Solute_Symporter"/>
</dbReference>
<feature type="transmembrane region" description="Helical" evidence="8">
    <location>
        <begin position="437"/>
        <end position="462"/>
    </location>
</feature>